<evidence type="ECO:0000313" key="5">
    <source>
        <dbReference type="EMBL" id="GAG33971.1"/>
    </source>
</evidence>
<gene>
    <name evidence="5" type="ORF">S01H1_72290</name>
</gene>
<keyword evidence="3" id="KW-0786">Thiamine pyrophosphate</keyword>
<dbReference type="GO" id="GO:0004739">
    <property type="term" value="F:pyruvate dehydrogenase (acetyl-transferring) activity"/>
    <property type="evidence" value="ECO:0007669"/>
    <property type="project" value="TreeGrafter"/>
</dbReference>
<evidence type="ECO:0000256" key="1">
    <source>
        <dbReference type="ARBA" id="ARBA00001964"/>
    </source>
</evidence>
<dbReference type="InterPro" id="IPR029061">
    <property type="entry name" value="THDP-binding"/>
</dbReference>
<organism evidence="5">
    <name type="scientific">marine sediment metagenome</name>
    <dbReference type="NCBI Taxonomy" id="412755"/>
    <lineage>
        <taxon>unclassified sequences</taxon>
        <taxon>metagenomes</taxon>
        <taxon>ecological metagenomes</taxon>
    </lineage>
</organism>
<protein>
    <recommendedName>
        <fullName evidence="4">Dehydrogenase E1 component domain-containing protein</fullName>
    </recommendedName>
</protein>
<name>X0YAV3_9ZZZZ</name>
<feature type="non-terminal residue" evidence="5">
    <location>
        <position position="165"/>
    </location>
</feature>
<dbReference type="EMBL" id="BARS01048199">
    <property type="protein sequence ID" value="GAG33971.1"/>
    <property type="molecule type" value="Genomic_DNA"/>
</dbReference>
<dbReference type="SUPFAM" id="SSF52518">
    <property type="entry name" value="Thiamin diphosphate-binding fold (THDP-binding)"/>
    <property type="match status" value="1"/>
</dbReference>
<evidence type="ECO:0000256" key="3">
    <source>
        <dbReference type="ARBA" id="ARBA00023052"/>
    </source>
</evidence>
<proteinExistence type="predicted"/>
<comment type="cofactor">
    <cofactor evidence="1">
        <name>thiamine diphosphate</name>
        <dbReference type="ChEBI" id="CHEBI:58937"/>
    </cofactor>
</comment>
<dbReference type="Pfam" id="PF00676">
    <property type="entry name" value="E1_dh"/>
    <property type="match status" value="1"/>
</dbReference>
<dbReference type="AlphaFoldDB" id="X0YAV3"/>
<evidence type="ECO:0000256" key="2">
    <source>
        <dbReference type="ARBA" id="ARBA00023002"/>
    </source>
</evidence>
<evidence type="ECO:0000259" key="4">
    <source>
        <dbReference type="Pfam" id="PF00676"/>
    </source>
</evidence>
<reference evidence="5" key="1">
    <citation type="journal article" date="2014" name="Front. Microbiol.">
        <title>High frequency of phylogenetically diverse reductive dehalogenase-homologous genes in deep subseafloor sedimentary metagenomes.</title>
        <authorList>
            <person name="Kawai M."/>
            <person name="Futagami T."/>
            <person name="Toyoda A."/>
            <person name="Takaki Y."/>
            <person name="Nishi S."/>
            <person name="Hori S."/>
            <person name="Arai W."/>
            <person name="Tsubouchi T."/>
            <person name="Morono Y."/>
            <person name="Uchiyama I."/>
            <person name="Ito T."/>
            <person name="Fujiyama A."/>
            <person name="Inagaki F."/>
            <person name="Takami H."/>
        </authorList>
    </citation>
    <scope>NUCLEOTIDE SEQUENCE</scope>
    <source>
        <strain evidence="5">Expedition CK06-06</strain>
    </source>
</reference>
<comment type="caution">
    <text evidence="5">The sequence shown here is derived from an EMBL/GenBank/DDBJ whole genome shotgun (WGS) entry which is preliminary data.</text>
</comment>
<dbReference type="PANTHER" id="PTHR11516">
    <property type="entry name" value="PYRUVATE DEHYDROGENASE E1 COMPONENT, ALPHA SUBUNIT BACTERIAL AND ORGANELLAR"/>
    <property type="match status" value="1"/>
</dbReference>
<dbReference type="InterPro" id="IPR001017">
    <property type="entry name" value="DH_E1"/>
</dbReference>
<feature type="domain" description="Dehydrogenase E1 component" evidence="4">
    <location>
        <begin position="23"/>
        <end position="165"/>
    </location>
</feature>
<dbReference type="Gene3D" id="3.40.50.970">
    <property type="match status" value="1"/>
</dbReference>
<dbReference type="PANTHER" id="PTHR11516:SF60">
    <property type="entry name" value="PYRUVATE DEHYDROGENASE E1 COMPONENT SUBUNIT ALPHA"/>
    <property type="match status" value="1"/>
</dbReference>
<dbReference type="GO" id="GO:0006086">
    <property type="term" value="P:pyruvate decarboxylation to acetyl-CoA"/>
    <property type="evidence" value="ECO:0007669"/>
    <property type="project" value="TreeGrafter"/>
</dbReference>
<sequence>MEAPSLELPSKEVLLKLYRDLLTARRGEAEIFAIQSKATGRGSGHRGPGEEAIPIAILNNLTETDCFHPNFRTYFCQFAKPGFTLKDAVAMSLGKMSEHSLLFTPELGAMGSSGTLGEASVRYVGAAVANVIQKTGDVTVFIQGDGATNRAPTHEAMVVAAAWQL</sequence>
<dbReference type="InterPro" id="IPR050642">
    <property type="entry name" value="PDH_E1_Alpha_Subunit"/>
</dbReference>
<accession>X0YAV3</accession>
<keyword evidence="2" id="KW-0560">Oxidoreductase</keyword>